<evidence type="ECO:0000313" key="2">
    <source>
        <dbReference type="Proteomes" id="UP001501727"/>
    </source>
</evidence>
<comment type="caution">
    <text evidence="1">The sequence shown here is derived from an EMBL/GenBank/DDBJ whole genome shotgun (WGS) entry which is preliminary data.</text>
</comment>
<reference evidence="2" key="1">
    <citation type="journal article" date="2019" name="Int. J. Syst. Evol. Microbiol.">
        <title>The Global Catalogue of Microorganisms (GCM) 10K type strain sequencing project: providing services to taxonomists for standard genome sequencing and annotation.</title>
        <authorList>
            <consortium name="The Broad Institute Genomics Platform"/>
            <consortium name="The Broad Institute Genome Sequencing Center for Infectious Disease"/>
            <person name="Wu L."/>
            <person name="Ma J."/>
        </authorList>
    </citation>
    <scope>NUCLEOTIDE SEQUENCE [LARGE SCALE GENOMIC DNA]</scope>
    <source>
        <strain evidence="2">JCM 16916</strain>
    </source>
</reference>
<gene>
    <name evidence="1" type="ORF">GCM10022229_17120</name>
</gene>
<organism evidence="1 2">
    <name type="scientific">Luteimonas lutimaris</name>
    <dbReference type="NCBI Taxonomy" id="698645"/>
    <lineage>
        <taxon>Bacteria</taxon>
        <taxon>Pseudomonadati</taxon>
        <taxon>Pseudomonadota</taxon>
        <taxon>Gammaproteobacteria</taxon>
        <taxon>Lysobacterales</taxon>
        <taxon>Lysobacteraceae</taxon>
        <taxon>Luteimonas</taxon>
    </lineage>
</organism>
<name>A0ABP7MLF6_9GAMM</name>
<protein>
    <submittedName>
        <fullName evidence="1">Uncharacterized protein</fullName>
    </submittedName>
</protein>
<proteinExistence type="predicted"/>
<sequence length="213" mass="23972">MESFGAGMIALPIEGLRQPLLIKSSEWAAIVDRSGFPHCRSAARRLFRRSDELYGLFAGRVFRDDAGMLRVVNGALRFAAANFVPVDSRLEAEVAMNLTYARRVFAKPQIYRTTDFCLPDFVLYDTNPITIIEVRGMKTLDYIDRLQKKLRMLRTMTSAHIVVVDDVRGGQLMCDGNVVELPPPSWAAVECNYERAHGLDWGLQTVLKDVSVC</sequence>
<evidence type="ECO:0000313" key="1">
    <source>
        <dbReference type="EMBL" id="GAA3923772.1"/>
    </source>
</evidence>
<accession>A0ABP7MLF6</accession>
<dbReference type="EMBL" id="BAAAZU010000007">
    <property type="protein sequence ID" value="GAA3923772.1"/>
    <property type="molecule type" value="Genomic_DNA"/>
</dbReference>
<keyword evidence="2" id="KW-1185">Reference proteome</keyword>
<dbReference type="Proteomes" id="UP001501727">
    <property type="component" value="Unassembled WGS sequence"/>
</dbReference>